<dbReference type="PANTHER" id="PTHR30093">
    <property type="entry name" value="GENERAL SECRETION PATHWAY PROTEIN G"/>
    <property type="match status" value="1"/>
</dbReference>
<organism evidence="5 6">
    <name type="scientific">Agaribacter flavus</name>
    <dbReference type="NCBI Taxonomy" id="1902781"/>
    <lineage>
        <taxon>Bacteria</taxon>
        <taxon>Pseudomonadati</taxon>
        <taxon>Pseudomonadota</taxon>
        <taxon>Gammaproteobacteria</taxon>
        <taxon>Alteromonadales</taxon>
        <taxon>Alteromonadaceae</taxon>
        <taxon>Agaribacter</taxon>
    </lineage>
</organism>
<evidence type="ECO:0000313" key="5">
    <source>
        <dbReference type="EMBL" id="MFC3120939.1"/>
    </source>
</evidence>
<evidence type="ECO:0000256" key="1">
    <source>
        <dbReference type="ARBA" id="ARBA00005233"/>
    </source>
</evidence>
<dbReference type="EMBL" id="JBHRSW010000006">
    <property type="protein sequence ID" value="MFC3120939.1"/>
    <property type="molecule type" value="Genomic_DNA"/>
</dbReference>
<keyword evidence="3" id="KW-0281">Fimbrium</keyword>
<keyword evidence="4" id="KW-0812">Transmembrane</keyword>
<comment type="caution">
    <text evidence="5">The sequence shown here is derived from an EMBL/GenBank/DDBJ whole genome shotgun (WGS) entry which is preliminary data.</text>
</comment>
<gene>
    <name evidence="5" type="ORF">ACFOHL_04870</name>
</gene>
<dbReference type="Proteomes" id="UP001595478">
    <property type="component" value="Unassembled WGS sequence"/>
</dbReference>
<dbReference type="Gene3D" id="3.30.700.10">
    <property type="entry name" value="Glycoprotein, Type 4 Pilin"/>
    <property type="match status" value="1"/>
</dbReference>
<reference evidence="6" key="1">
    <citation type="journal article" date="2019" name="Int. J. Syst. Evol. Microbiol.">
        <title>The Global Catalogue of Microorganisms (GCM) 10K type strain sequencing project: providing services to taxonomists for standard genome sequencing and annotation.</title>
        <authorList>
            <consortium name="The Broad Institute Genomics Platform"/>
            <consortium name="The Broad Institute Genome Sequencing Center for Infectious Disease"/>
            <person name="Wu L."/>
            <person name="Ma J."/>
        </authorList>
    </citation>
    <scope>NUCLEOTIDE SEQUENCE [LARGE SCALE GENOMIC DNA]</scope>
    <source>
        <strain evidence="6">KCTC 52473</strain>
    </source>
</reference>
<dbReference type="InterPro" id="IPR012902">
    <property type="entry name" value="N_methyl_site"/>
</dbReference>
<sequence>MSKVNQQKGFTLIELMIVVAIIGILAAIALPAYQTYTNKARMTEVVNATASAKSAVEVCAQVNSSVANCQANQNGVPADIAGTATLPGVATAANGVITATASTNSNLQNAAASGPATITMTPTFANGQVTWATVCDPTEYC</sequence>
<dbReference type="Pfam" id="PF07963">
    <property type="entry name" value="N_methyl"/>
    <property type="match status" value="1"/>
</dbReference>
<comment type="similarity">
    <text evidence="1 3">Belongs to the N-Me-Phe pilin family.</text>
</comment>
<dbReference type="PROSITE" id="PS00409">
    <property type="entry name" value="PROKAR_NTER_METHYL"/>
    <property type="match status" value="1"/>
</dbReference>
<dbReference type="Pfam" id="PF00114">
    <property type="entry name" value="Pilin"/>
    <property type="match status" value="1"/>
</dbReference>
<keyword evidence="6" id="KW-1185">Reference proteome</keyword>
<keyword evidence="4" id="KW-0472">Membrane</keyword>
<dbReference type="SUPFAM" id="SSF54523">
    <property type="entry name" value="Pili subunits"/>
    <property type="match status" value="1"/>
</dbReference>
<dbReference type="RefSeq" id="WP_376919079.1">
    <property type="nucleotide sequence ID" value="NZ_JBHRSW010000006.1"/>
</dbReference>
<evidence type="ECO:0000313" key="6">
    <source>
        <dbReference type="Proteomes" id="UP001595478"/>
    </source>
</evidence>
<dbReference type="NCBIfam" id="TIGR02532">
    <property type="entry name" value="IV_pilin_GFxxxE"/>
    <property type="match status" value="1"/>
</dbReference>
<dbReference type="PANTHER" id="PTHR30093:SF34">
    <property type="entry name" value="PREPILIN PEPTIDASE-DEPENDENT PROTEIN D"/>
    <property type="match status" value="1"/>
</dbReference>
<evidence type="ECO:0000256" key="4">
    <source>
        <dbReference type="SAM" id="Phobius"/>
    </source>
</evidence>
<feature type="transmembrane region" description="Helical" evidence="4">
    <location>
        <begin position="12"/>
        <end position="33"/>
    </location>
</feature>
<proteinExistence type="inferred from homology"/>
<evidence type="ECO:0000256" key="2">
    <source>
        <dbReference type="ARBA" id="ARBA00022481"/>
    </source>
</evidence>
<keyword evidence="4" id="KW-1133">Transmembrane helix</keyword>
<protein>
    <submittedName>
        <fullName evidence="5">Prepilin-type N-terminal cleavage/methylation domain-containing protein</fullName>
    </submittedName>
</protein>
<dbReference type="InterPro" id="IPR001082">
    <property type="entry name" value="Pilin"/>
</dbReference>
<keyword evidence="2" id="KW-0488">Methylation</keyword>
<dbReference type="InterPro" id="IPR045584">
    <property type="entry name" value="Pilin-like"/>
</dbReference>
<name>A0ABV7FNL4_9ALTE</name>
<accession>A0ABV7FNL4</accession>
<evidence type="ECO:0000256" key="3">
    <source>
        <dbReference type="RuleBase" id="RU000389"/>
    </source>
</evidence>